<dbReference type="InterPro" id="IPR044068">
    <property type="entry name" value="CB"/>
</dbReference>
<comment type="caution">
    <text evidence="8">The sequence shown here is derived from an EMBL/GenBank/DDBJ whole genome shotgun (WGS) entry which is preliminary data.</text>
</comment>
<dbReference type="InterPro" id="IPR011010">
    <property type="entry name" value="DNA_brk_join_enz"/>
</dbReference>
<evidence type="ECO:0000313" key="8">
    <source>
        <dbReference type="EMBL" id="MST55278.1"/>
    </source>
</evidence>
<evidence type="ECO:0000259" key="7">
    <source>
        <dbReference type="PROSITE" id="PS51900"/>
    </source>
</evidence>
<dbReference type="PANTHER" id="PTHR30349:SF41">
    <property type="entry name" value="INTEGRASE_RECOMBINASE PROTEIN MJ0367-RELATED"/>
    <property type="match status" value="1"/>
</dbReference>
<dbReference type="PROSITE" id="PS51900">
    <property type="entry name" value="CB"/>
    <property type="match status" value="1"/>
</dbReference>
<keyword evidence="3 5" id="KW-0238">DNA-binding</keyword>
<evidence type="ECO:0000256" key="3">
    <source>
        <dbReference type="ARBA" id="ARBA00023125"/>
    </source>
</evidence>
<dbReference type="GO" id="GO:0015074">
    <property type="term" value="P:DNA integration"/>
    <property type="evidence" value="ECO:0007669"/>
    <property type="project" value="UniProtKB-KW"/>
</dbReference>
<reference evidence="8 9" key="1">
    <citation type="submission" date="2019-08" db="EMBL/GenBank/DDBJ databases">
        <title>In-depth cultivation of the pig gut microbiome towards novel bacterial diversity and tailored functional studies.</title>
        <authorList>
            <person name="Wylensek D."/>
            <person name="Hitch T.C.A."/>
            <person name="Clavel T."/>
        </authorList>
    </citation>
    <scope>NUCLEOTIDE SEQUENCE [LARGE SCALE GENOMIC DNA]</scope>
    <source>
        <strain evidence="8 9">SM-530-WT-4B</strain>
    </source>
</reference>
<dbReference type="GO" id="GO:0006310">
    <property type="term" value="P:DNA recombination"/>
    <property type="evidence" value="ECO:0007669"/>
    <property type="project" value="UniProtKB-KW"/>
</dbReference>
<evidence type="ECO:0000256" key="5">
    <source>
        <dbReference type="PROSITE-ProRule" id="PRU01248"/>
    </source>
</evidence>
<feature type="domain" description="Tyr recombinase" evidence="6">
    <location>
        <begin position="108"/>
        <end position="291"/>
    </location>
</feature>
<accession>A0A6L5YB77</accession>
<dbReference type="Proteomes" id="UP000473699">
    <property type="component" value="Unassembled WGS sequence"/>
</dbReference>
<keyword evidence="4" id="KW-0233">DNA recombination</keyword>
<evidence type="ECO:0000256" key="2">
    <source>
        <dbReference type="ARBA" id="ARBA00022908"/>
    </source>
</evidence>
<dbReference type="PROSITE" id="PS51898">
    <property type="entry name" value="TYR_RECOMBINASE"/>
    <property type="match status" value="1"/>
</dbReference>
<dbReference type="SUPFAM" id="SSF56349">
    <property type="entry name" value="DNA breaking-rejoining enzymes"/>
    <property type="match status" value="1"/>
</dbReference>
<dbReference type="InterPro" id="IPR002104">
    <property type="entry name" value="Integrase_catalytic"/>
</dbReference>
<dbReference type="AlphaFoldDB" id="A0A6L5YB77"/>
<evidence type="ECO:0000259" key="6">
    <source>
        <dbReference type="PROSITE" id="PS51898"/>
    </source>
</evidence>
<dbReference type="Gene3D" id="1.10.150.130">
    <property type="match status" value="1"/>
</dbReference>
<dbReference type="InterPro" id="IPR010998">
    <property type="entry name" value="Integrase_recombinase_N"/>
</dbReference>
<name>A0A6L5YB77_9BACT</name>
<dbReference type="GO" id="GO:0003677">
    <property type="term" value="F:DNA binding"/>
    <property type="evidence" value="ECO:0007669"/>
    <property type="project" value="UniProtKB-UniRule"/>
</dbReference>
<dbReference type="SUPFAM" id="SSF47823">
    <property type="entry name" value="lambda integrase-like, N-terminal domain"/>
    <property type="match status" value="1"/>
</dbReference>
<comment type="similarity">
    <text evidence="1">Belongs to the 'phage' integrase family.</text>
</comment>
<dbReference type="InterPro" id="IPR004107">
    <property type="entry name" value="Integrase_SAM-like_N"/>
</dbReference>
<dbReference type="InterPro" id="IPR013762">
    <property type="entry name" value="Integrase-like_cat_sf"/>
</dbReference>
<evidence type="ECO:0000256" key="1">
    <source>
        <dbReference type="ARBA" id="ARBA00008857"/>
    </source>
</evidence>
<dbReference type="PANTHER" id="PTHR30349">
    <property type="entry name" value="PHAGE INTEGRASE-RELATED"/>
    <property type="match status" value="1"/>
</dbReference>
<dbReference type="EMBL" id="VUNH01000003">
    <property type="protein sequence ID" value="MST55278.1"/>
    <property type="molecule type" value="Genomic_DNA"/>
</dbReference>
<dbReference type="Gene3D" id="1.10.443.10">
    <property type="entry name" value="Intergrase catalytic core"/>
    <property type="match status" value="1"/>
</dbReference>
<feature type="domain" description="Core-binding (CB)" evidence="7">
    <location>
        <begin position="3"/>
        <end position="88"/>
    </location>
</feature>
<dbReference type="InterPro" id="IPR050090">
    <property type="entry name" value="Tyrosine_recombinase_XerCD"/>
</dbReference>
<evidence type="ECO:0000313" key="9">
    <source>
        <dbReference type="Proteomes" id="UP000473699"/>
    </source>
</evidence>
<evidence type="ECO:0000256" key="4">
    <source>
        <dbReference type="ARBA" id="ARBA00023172"/>
    </source>
</evidence>
<dbReference type="Pfam" id="PF00589">
    <property type="entry name" value="Phage_integrase"/>
    <property type="match status" value="1"/>
</dbReference>
<organism evidence="8 9">
    <name type="scientific">Pyramidobacter porci</name>
    <dbReference type="NCBI Taxonomy" id="2605789"/>
    <lineage>
        <taxon>Bacteria</taxon>
        <taxon>Thermotogati</taxon>
        <taxon>Synergistota</taxon>
        <taxon>Synergistia</taxon>
        <taxon>Synergistales</taxon>
        <taxon>Dethiosulfovibrionaceae</taxon>
        <taxon>Pyramidobacter</taxon>
    </lineage>
</organism>
<gene>
    <name evidence="8" type="ORF">FYJ74_04395</name>
</gene>
<keyword evidence="2" id="KW-0229">DNA integration</keyword>
<proteinExistence type="inferred from homology"/>
<sequence length="297" mass="33894">MPVSFETSRAAFEDYILLERGQSKNTAETYRRGLELWRAYCEEAGLDPLDVAQEVLSSFIHALKNQGRAGSSIQLIVAGLRSWVKFRVLNGDLPMNTWIPVLPAKTKKLPKILTEGEIQRILDACDGPGYYDCRDRTALETLANCGVRASELCGLKVGSLNLDDKNLIVLGKGSKERQVPFAEDLKRQFQIYLQKRLEFLGGDKTEKTLFLSSRREPLSRVDLWRIVQKRGKMASVPEERLFPHVLRHSIATHLLRRGMDLRTLQEFLGHSSIATTEKYLHFDLELRDVYDRAHPRA</sequence>
<keyword evidence="9" id="KW-1185">Reference proteome</keyword>
<protein>
    <submittedName>
        <fullName evidence="8">Tyrosine-type recombinase/integrase</fullName>
    </submittedName>
</protein>
<dbReference type="RefSeq" id="WP_154528373.1">
    <property type="nucleotide sequence ID" value="NZ_VUNH01000003.1"/>
</dbReference>
<dbReference type="Pfam" id="PF02899">
    <property type="entry name" value="Phage_int_SAM_1"/>
    <property type="match status" value="1"/>
</dbReference>